<dbReference type="PANTHER" id="PTHR32089:SF112">
    <property type="entry name" value="LYSOZYME-LIKE PROTEIN-RELATED"/>
    <property type="match status" value="1"/>
</dbReference>
<dbReference type="Gene3D" id="1.10.287.950">
    <property type="entry name" value="Methyl-accepting chemotaxis protein"/>
    <property type="match status" value="1"/>
</dbReference>
<evidence type="ECO:0000313" key="4">
    <source>
        <dbReference type="EMBL" id="OPJ65413.1"/>
    </source>
</evidence>
<evidence type="ECO:0000259" key="3">
    <source>
        <dbReference type="PROSITE" id="PS50111"/>
    </source>
</evidence>
<dbReference type="PANTHER" id="PTHR32089">
    <property type="entry name" value="METHYL-ACCEPTING CHEMOTAXIS PROTEIN MCPB"/>
    <property type="match status" value="1"/>
</dbReference>
<organism evidence="4 5">
    <name type="scientific">Clostridium chromiireducens</name>
    <dbReference type="NCBI Taxonomy" id="225345"/>
    <lineage>
        <taxon>Bacteria</taxon>
        <taxon>Bacillati</taxon>
        <taxon>Bacillota</taxon>
        <taxon>Clostridia</taxon>
        <taxon>Eubacteriales</taxon>
        <taxon>Clostridiaceae</taxon>
        <taxon>Clostridium</taxon>
    </lineage>
</organism>
<proteinExistence type="predicted"/>
<dbReference type="GO" id="GO:0007165">
    <property type="term" value="P:signal transduction"/>
    <property type="evidence" value="ECO:0007669"/>
    <property type="project" value="UniProtKB-KW"/>
</dbReference>
<feature type="domain" description="Methyl-accepting transducer" evidence="3">
    <location>
        <begin position="106"/>
        <end position="278"/>
    </location>
</feature>
<gene>
    <name evidence="4" type="primary">yfmS_2</name>
    <name evidence="4" type="ORF">CLCHR_08030</name>
</gene>
<dbReference type="AlphaFoldDB" id="A0A1V4IZT8"/>
<comment type="caution">
    <text evidence="4">The sequence shown here is derived from an EMBL/GenBank/DDBJ whole genome shotgun (WGS) entry which is preliminary data.</text>
</comment>
<dbReference type="Proteomes" id="UP000191056">
    <property type="component" value="Unassembled WGS sequence"/>
</dbReference>
<accession>A0A1V4IZT8</accession>
<protein>
    <submittedName>
        <fullName evidence="4">Putative sensory transducer protein YfmS</fullName>
    </submittedName>
</protein>
<dbReference type="Pfam" id="PF00015">
    <property type="entry name" value="MCPsignal"/>
    <property type="match status" value="1"/>
</dbReference>
<dbReference type="GO" id="GO:0016020">
    <property type="term" value="C:membrane"/>
    <property type="evidence" value="ECO:0007669"/>
    <property type="project" value="InterPro"/>
</dbReference>
<reference evidence="4 5" key="1">
    <citation type="submission" date="2017-03" db="EMBL/GenBank/DDBJ databases">
        <title>Genome sequence of Clostridium chromiireducens DSM 23318.</title>
        <authorList>
            <person name="Poehlein A."/>
            <person name="Daniel R."/>
        </authorList>
    </citation>
    <scope>NUCLEOTIDE SEQUENCE [LARGE SCALE GENOMIC DNA]</scope>
    <source>
        <strain evidence="4 5">DSM 23318</strain>
    </source>
</reference>
<dbReference type="STRING" id="225345.CLCHR_08030"/>
<name>A0A1V4IZT8_9CLOT</name>
<evidence type="ECO:0000256" key="1">
    <source>
        <dbReference type="ARBA" id="ARBA00023224"/>
    </source>
</evidence>
<evidence type="ECO:0000256" key="2">
    <source>
        <dbReference type="PROSITE-ProRule" id="PRU00284"/>
    </source>
</evidence>
<dbReference type="SUPFAM" id="SSF58104">
    <property type="entry name" value="Methyl-accepting chemotaxis protein (MCP) signaling domain"/>
    <property type="match status" value="1"/>
</dbReference>
<sequence>MMEKILESLINVAPIISEMFGGNAAVAICDKTGCIFSLDGKNVKAPIHVGQEADIELAKKTGIIDMVYRQKKTLTTLYNKKDHGVDSKATLIPAIADNGEVVGFVSLSTNIEDFTKIKTSTEELKSSLQETNLTVSEITNSAVQLSEKLNHMVENTKDTEKLIAESSEAVTLIESISKQSNLLGLNAAIESSRAGEYGKGFSVVAGEMRKLALNSGESSKKISAALAEMSNSIKTIIETINELGQIATNQAASLEEVSATVEQITLNSQVLVDNMNIN</sequence>
<keyword evidence="1 2" id="KW-0807">Transducer</keyword>
<dbReference type="SMART" id="SM00283">
    <property type="entry name" value="MA"/>
    <property type="match status" value="1"/>
</dbReference>
<keyword evidence="5" id="KW-1185">Reference proteome</keyword>
<dbReference type="PROSITE" id="PS50111">
    <property type="entry name" value="CHEMOTAXIS_TRANSDUC_2"/>
    <property type="match status" value="1"/>
</dbReference>
<evidence type="ECO:0000313" key="5">
    <source>
        <dbReference type="Proteomes" id="UP000191056"/>
    </source>
</evidence>
<dbReference type="InterPro" id="IPR004089">
    <property type="entry name" value="MCPsignal_dom"/>
</dbReference>
<dbReference type="EMBL" id="MZGT01000008">
    <property type="protein sequence ID" value="OPJ65413.1"/>
    <property type="molecule type" value="Genomic_DNA"/>
</dbReference>